<evidence type="ECO:0000313" key="14">
    <source>
        <dbReference type="EMBL" id="CCO66099.1"/>
    </source>
</evidence>
<evidence type="ECO:0000256" key="2">
    <source>
        <dbReference type="ARBA" id="ARBA00004141"/>
    </source>
</evidence>
<feature type="domain" description="RING-type" evidence="13">
    <location>
        <begin position="132"/>
        <end position="174"/>
    </location>
</feature>
<dbReference type="OrthoDB" id="8062037at2759"/>
<evidence type="ECO:0000256" key="6">
    <source>
        <dbReference type="ARBA" id="ARBA00022723"/>
    </source>
</evidence>
<dbReference type="Proteomes" id="UP000198341">
    <property type="component" value="Chromosome 7"/>
</dbReference>
<evidence type="ECO:0000256" key="3">
    <source>
        <dbReference type="ARBA" id="ARBA00012483"/>
    </source>
</evidence>
<keyword evidence="6" id="KW-0479">Metal-binding</keyword>
<dbReference type="PANTHER" id="PTHR45977">
    <property type="entry name" value="TARGET OF ERK KINASE MPK-1"/>
    <property type="match status" value="1"/>
</dbReference>
<keyword evidence="9" id="KW-0862">Zinc</keyword>
<organism evidence="14 15">
    <name type="scientific">Bathycoccus prasinos</name>
    <dbReference type="NCBI Taxonomy" id="41875"/>
    <lineage>
        <taxon>Eukaryota</taxon>
        <taxon>Viridiplantae</taxon>
        <taxon>Chlorophyta</taxon>
        <taxon>Mamiellophyceae</taxon>
        <taxon>Mamiellales</taxon>
        <taxon>Bathycoccaceae</taxon>
        <taxon>Bathycoccus</taxon>
    </lineage>
</organism>
<evidence type="ECO:0000256" key="1">
    <source>
        <dbReference type="ARBA" id="ARBA00000900"/>
    </source>
</evidence>
<comment type="catalytic activity">
    <reaction evidence="1">
        <text>S-ubiquitinyl-[E2 ubiquitin-conjugating enzyme]-L-cysteine + [acceptor protein]-L-lysine = [E2 ubiquitin-conjugating enzyme]-L-cysteine + N(6)-ubiquitinyl-[acceptor protein]-L-lysine.</text>
        <dbReference type="EC" id="2.3.2.27"/>
    </reaction>
</comment>
<name>K8FHR6_9CHLO</name>
<dbReference type="EC" id="2.3.2.27" evidence="3"/>
<dbReference type="RefSeq" id="XP_007512011.1">
    <property type="nucleotide sequence ID" value="XM_007511949.1"/>
</dbReference>
<proteinExistence type="predicted"/>
<dbReference type="PANTHER" id="PTHR45977:SF4">
    <property type="entry name" value="RING-TYPE DOMAIN-CONTAINING PROTEIN"/>
    <property type="match status" value="1"/>
</dbReference>
<keyword evidence="7 12" id="KW-0863">Zinc-finger</keyword>
<evidence type="ECO:0000256" key="10">
    <source>
        <dbReference type="ARBA" id="ARBA00022989"/>
    </source>
</evidence>
<dbReference type="EMBL" id="FO082272">
    <property type="protein sequence ID" value="CCO66099.1"/>
    <property type="molecule type" value="Genomic_DNA"/>
</dbReference>
<evidence type="ECO:0000256" key="8">
    <source>
        <dbReference type="ARBA" id="ARBA00022786"/>
    </source>
</evidence>
<keyword evidence="15" id="KW-1185">Reference proteome</keyword>
<dbReference type="KEGG" id="bpg:Bathy07g03320"/>
<evidence type="ECO:0000256" key="5">
    <source>
        <dbReference type="ARBA" id="ARBA00022692"/>
    </source>
</evidence>
<dbReference type="Gene3D" id="3.30.40.10">
    <property type="entry name" value="Zinc/RING finger domain, C3HC4 (zinc finger)"/>
    <property type="match status" value="1"/>
</dbReference>
<dbReference type="PROSITE" id="PS50089">
    <property type="entry name" value="ZF_RING_2"/>
    <property type="match status" value="1"/>
</dbReference>
<dbReference type="GO" id="GO:0006511">
    <property type="term" value="P:ubiquitin-dependent protein catabolic process"/>
    <property type="evidence" value="ECO:0007669"/>
    <property type="project" value="TreeGrafter"/>
</dbReference>
<keyword evidence="5" id="KW-0812">Transmembrane</keyword>
<keyword evidence="10" id="KW-1133">Transmembrane helix</keyword>
<sequence length="178" mass="20668">MSSHEEHPDAHLYESDRRLFRDRIRENTTTNNNSNDDLLTTHRRETEQLLYASDASLFSQGADLWLSDRLLYRTKRDFDDESLRRDVERLRTESGFVFHTASTTRSESRRGCNSSSNSGEGDGEEVAHFSECAICLAEFANGERCIKLKCKHVYHETCIVKTLEREKRECPLCRSKDL</sequence>
<dbReference type="InterPro" id="IPR013083">
    <property type="entry name" value="Znf_RING/FYVE/PHD"/>
</dbReference>
<dbReference type="SUPFAM" id="SSF57850">
    <property type="entry name" value="RING/U-box"/>
    <property type="match status" value="1"/>
</dbReference>
<dbReference type="GO" id="GO:0008270">
    <property type="term" value="F:zinc ion binding"/>
    <property type="evidence" value="ECO:0007669"/>
    <property type="project" value="UniProtKB-KW"/>
</dbReference>
<evidence type="ECO:0000256" key="4">
    <source>
        <dbReference type="ARBA" id="ARBA00022679"/>
    </source>
</evidence>
<evidence type="ECO:0000256" key="9">
    <source>
        <dbReference type="ARBA" id="ARBA00022833"/>
    </source>
</evidence>
<evidence type="ECO:0000256" key="11">
    <source>
        <dbReference type="ARBA" id="ARBA00023136"/>
    </source>
</evidence>
<keyword evidence="4" id="KW-0808">Transferase</keyword>
<comment type="subcellular location">
    <subcellularLocation>
        <location evidence="2">Membrane</location>
        <topology evidence="2">Multi-pass membrane protein</topology>
    </subcellularLocation>
</comment>
<reference evidence="14 15" key="1">
    <citation type="submission" date="2011-10" db="EMBL/GenBank/DDBJ databases">
        <authorList>
            <person name="Genoscope - CEA"/>
        </authorList>
    </citation>
    <scope>NUCLEOTIDE SEQUENCE [LARGE SCALE GENOMIC DNA]</scope>
    <source>
        <strain evidence="14 15">RCC 1105</strain>
    </source>
</reference>
<evidence type="ECO:0000256" key="12">
    <source>
        <dbReference type="PROSITE-ProRule" id="PRU00175"/>
    </source>
</evidence>
<dbReference type="GO" id="GO:0016020">
    <property type="term" value="C:membrane"/>
    <property type="evidence" value="ECO:0007669"/>
    <property type="project" value="UniProtKB-SubCell"/>
</dbReference>
<accession>K8FHR6</accession>
<dbReference type="AlphaFoldDB" id="K8FHR6"/>
<dbReference type="GeneID" id="19014821"/>
<dbReference type="GO" id="GO:0061630">
    <property type="term" value="F:ubiquitin protein ligase activity"/>
    <property type="evidence" value="ECO:0007669"/>
    <property type="project" value="UniProtKB-EC"/>
</dbReference>
<dbReference type="GO" id="GO:0016567">
    <property type="term" value="P:protein ubiquitination"/>
    <property type="evidence" value="ECO:0007669"/>
    <property type="project" value="TreeGrafter"/>
</dbReference>
<dbReference type="InterPro" id="IPR001841">
    <property type="entry name" value="Znf_RING"/>
</dbReference>
<keyword evidence="11" id="KW-0472">Membrane</keyword>
<protein>
    <recommendedName>
        <fullName evidence="3">RING-type E3 ubiquitin transferase</fullName>
        <ecNumber evidence="3">2.3.2.27</ecNumber>
    </recommendedName>
</protein>
<dbReference type="Pfam" id="PF13639">
    <property type="entry name" value="zf-RING_2"/>
    <property type="match status" value="1"/>
</dbReference>
<keyword evidence="8" id="KW-0833">Ubl conjugation pathway</keyword>
<dbReference type="SMART" id="SM00184">
    <property type="entry name" value="RING"/>
    <property type="match status" value="1"/>
</dbReference>
<evidence type="ECO:0000256" key="7">
    <source>
        <dbReference type="ARBA" id="ARBA00022771"/>
    </source>
</evidence>
<dbReference type="STRING" id="41875.K8FHR6"/>
<evidence type="ECO:0000259" key="13">
    <source>
        <dbReference type="PROSITE" id="PS50089"/>
    </source>
</evidence>
<gene>
    <name evidence="14" type="ORF">Bathy07g03320</name>
</gene>
<evidence type="ECO:0000313" key="15">
    <source>
        <dbReference type="Proteomes" id="UP000198341"/>
    </source>
</evidence>